<protein>
    <submittedName>
        <fullName evidence="1">Cold shock protein (Beta-ribbon, CspA family)</fullName>
    </submittedName>
</protein>
<dbReference type="Gene3D" id="2.40.50.140">
    <property type="entry name" value="Nucleic acid-binding proteins"/>
    <property type="match status" value="1"/>
</dbReference>
<dbReference type="EMBL" id="FNBT01000007">
    <property type="protein sequence ID" value="SDF82411.1"/>
    <property type="molecule type" value="Genomic_DNA"/>
</dbReference>
<organism evidence="1 2">
    <name type="scientific">Blastococcus aurantiacus</name>
    <dbReference type="NCBI Taxonomy" id="1550231"/>
    <lineage>
        <taxon>Bacteria</taxon>
        <taxon>Bacillati</taxon>
        <taxon>Actinomycetota</taxon>
        <taxon>Actinomycetes</taxon>
        <taxon>Geodermatophilales</taxon>
        <taxon>Geodermatophilaceae</taxon>
        <taxon>Blastococcus</taxon>
    </lineage>
</organism>
<dbReference type="AlphaFoldDB" id="A0A1G7P856"/>
<accession>A0A1G7P856</accession>
<dbReference type="InterPro" id="IPR012340">
    <property type="entry name" value="NA-bd_OB-fold"/>
</dbReference>
<dbReference type="Proteomes" id="UP000199406">
    <property type="component" value="Unassembled WGS sequence"/>
</dbReference>
<sequence>MTSRGEVRVWHAEEGWGVLDSAATPGGCWMHFSAVLVPGYRELDAGLTVEFTFEAAEQDGYAFRAVEVWPADQAPVRSSVEVSGASPAYHSTLTLAFDSEDETGGS</sequence>
<gene>
    <name evidence="1" type="ORF">SAMN05660662_3514</name>
</gene>
<evidence type="ECO:0000313" key="2">
    <source>
        <dbReference type="Proteomes" id="UP000199406"/>
    </source>
</evidence>
<keyword evidence="2" id="KW-1185">Reference proteome</keyword>
<proteinExistence type="predicted"/>
<dbReference type="SUPFAM" id="SSF50249">
    <property type="entry name" value="Nucleic acid-binding proteins"/>
    <property type="match status" value="1"/>
</dbReference>
<dbReference type="RefSeq" id="WP_091769677.1">
    <property type="nucleotide sequence ID" value="NZ_FNBT01000007.1"/>
</dbReference>
<dbReference type="OrthoDB" id="5195005at2"/>
<evidence type="ECO:0000313" key="1">
    <source>
        <dbReference type="EMBL" id="SDF82411.1"/>
    </source>
</evidence>
<name>A0A1G7P856_9ACTN</name>
<dbReference type="STRING" id="1550231.SAMN05660662_3514"/>
<reference evidence="2" key="1">
    <citation type="submission" date="2016-10" db="EMBL/GenBank/DDBJ databases">
        <authorList>
            <person name="Varghese N."/>
            <person name="Submissions S."/>
        </authorList>
    </citation>
    <scope>NUCLEOTIDE SEQUENCE [LARGE SCALE GENOMIC DNA]</scope>
    <source>
        <strain evidence="2">DSM 44268</strain>
    </source>
</reference>